<organism evidence="11 12">
    <name type="scientific">Hypsibius exemplaris</name>
    <name type="common">Freshwater tardigrade</name>
    <dbReference type="NCBI Taxonomy" id="2072580"/>
    <lineage>
        <taxon>Eukaryota</taxon>
        <taxon>Metazoa</taxon>
        <taxon>Ecdysozoa</taxon>
        <taxon>Tardigrada</taxon>
        <taxon>Eutardigrada</taxon>
        <taxon>Parachela</taxon>
        <taxon>Hypsibioidea</taxon>
        <taxon>Hypsibiidae</taxon>
        <taxon>Hypsibius</taxon>
    </lineage>
</organism>
<feature type="transmembrane region" description="Helical" evidence="8">
    <location>
        <begin position="26"/>
        <end position="45"/>
    </location>
</feature>
<feature type="compositionally biased region" description="Polar residues" evidence="9">
    <location>
        <begin position="520"/>
        <end position="533"/>
    </location>
</feature>
<dbReference type="PROSITE" id="PS01219">
    <property type="entry name" value="AMMONIUM_TRANSP"/>
    <property type="match status" value="1"/>
</dbReference>
<feature type="transmembrane region" description="Helical" evidence="8">
    <location>
        <begin position="351"/>
        <end position="376"/>
    </location>
</feature>
<keyword evidence="12" id="KW-1185">Reference proteome</keyword>
<proteinExistence type="inferred from homology"/>
<keyword evidence="6 8" id="KW-0472">Membrane</keyword>
<dbReference type="PANTHER" id="PTHR43029">
    <property type="entry name" value="AMMONIUM TRANSPORTER MEP2"/>
    <property type="match status" value="1"/>
</dbReference>
<dbReference type="InterPro" id="IPR029020">
    <property type="entry name" value="Ammonium/urea_transptr"/>
</dbReference>
<comment type="similarity">
    <text evidence="2 8">Belongs to the ammonia transporter channel (TC 1.A.11.2) family.</text>
</comment>
<evidence type="ECO:0000256" key="2">
    <source>
        <dbReference type="ARBA" id="ARBA00005887"/>
    </source>
</evidence>
<evidence type="ECO:0000256" key="9">
    <source>
        <dbReference type="SAM" id="MobiDB-lite"/>
    </source>
</evidence>
<dbReference type="AlphaFoldDB" id="A0A9X6NH10"/>
<evidence type="ECO:0000259" key="10">
    <source>
        <dbReference type="Pfam" id="PF00909"/>
    </source>
</evidence>
<dbReference type="Proteomes" id="UP000192578">
    <property type="component" value="Unassembled WGS sequence"/>
</dbReference>
<keyword evidence="7 8" id="KW-0924">Ammonia transport</keyword>
<evidence type="ECO:0000256" key="3">
    <source>
        <dbReference type="ARBA" id="ARBA00022448"/>
    </source>
</evidence>
<dbReference type="OrthoDB" id="534912at2759"/>
<evidence type="ECO:0000256" key="7">
    <source>
        <dbReference type="ARBA" id="ARBA00023177"/>
    </source>
</evidence>
<feature type="transmembrane region" description="Helical" evidence="8">
    <location>
        <begin position="145"/>
        <end position="165"/>
    </location>
</feature>
<dbReference type="SUPFAM" id="SSF111352">
    <property type="entry name" value="Ammonium transporter"/>
    <property type="match status" value="1"/>
</dbReference>
<keyword evidence="4 8" id="KW-0812">Transmembrane</keyword>
<reference evidence="12" key="1">
    <citation type="submission" date="2017-01" db="EMBL/GenBank/DDBJ databases">
        <title>Comparative genomics of anhydrobiosis in the tardigrade Hypsibius dujardini.</title>
        <authorList>
            <person name="Yoshida Y."/>
            <person name="Koutsovoulos G."/>
            <person name="Laetsch D."/>
            <person name="Stevens L."/>
            <person name="Kumar S."/>
            <person name="Horikawa D."/>
            <person name="Ishino K."/>
            <person name="Komine S."/>
            <person name="Tomita M."/>
            <person name="Blaxter M."/>
            <person name="Arakawa K."/>
        </authorList>
    </citation>
    <scope>NUCLEOTIDE SEQUENCE [LARGE SCALE GENOMIC DNA]</scope>
    <source>
        <strain evidence="12">Z151</strain>
    </source>
</reference>
<evidence type="ECO:0000256" key="4">
    <source>
        <dbReference type="ARBA" id="ARBA00022692"/>
    </source>
</evidence>
<dbReference type="Pfam" id="PF00909">
    <property type="entry name" value="Ammonium_transp"/>
    <property type="match status" value="1"/>
</dbReference>
<keyword evidence="3 8" id="KW-0813">Transport</keyword>
<feature type="transmembrane region" description="Helical" evidence="8">
    <location>
        <begin position="112"/>
        <end position="133"/>
    </location>
</feature>
<gene>
    <name evidence="11" type="ORF">BV898_17533</name>
</gene>
<evidence type="ECO:0000313" key="12">
    <source>
        <dbReference type="Proteomes" id="UP000192578"/>
    </source>
</evidence>
<keyword evidence="5 8" id="KW-1133">Transmembrane helix</keyword>
<feature type="domain" description="Ammonium transporter AmtB-like" evidence="10">
    <location>
        <begin position="26"/>
        <end position="450"/>
    </location>
</feature>
<feature type="transmembrane region" description="Helical" evidence="8">
    <location>
        <begin position="208"/>
        <end position="226"/>
    </location>
</feature>
<dbReference type="Gene3D" id="1.10.3430.10">
    <property type="entry name" value="Ammonium transporter AmtB like domains"/>
    <property type="match status" value="1"/>
</dbReference>
<feature type="transmembrane region" description="Helical" evidence="8">
    <location>
        <begin position="238"/>
        <end position="255"/>
    </location>
</feature>
<dbReference type="PANTHER" id="PTHR43029:SF10">
    <property type="entry name" value="AMMONIUM TRANSPORTER MEP2"/>
    <property type="match status" value="1"/>
</dbReference>
<dbReference type="InterPro" id="IPR018047">
    <property type="entry name" value="Ammonium_transpt_CS"/>
</dbReference>
<comment type="subcellular location">
    <subcellularLocation>
        <location evidence="8">Cell membrane</location>
        <topology evidence="8">Multi-pass membrane protein</topology>
    </subcellularLocation>
    <subcellularLocation>
        <location evidence="1">Membrane</location>
        <topology evidence="1">Multi-pass membrane protein</topology>
    </subcellularLocation>
</comment>
<dbReference type="InterPro" id="IPR001905">
    <property type="entry name" value="Ammonium_transpt"/>
</dbReference>
<dbReference type="GO" id="GO:0008519">
    <property type="term" value="F:ammonium channel activity"/>
    <property type="evidence" value="ECO:0007669"/>
    <property type="project" value="InterPro"/>
</dbReference>
<feature type="transmembrane region" description="Helical" evidence="8">
    <location>
        <begin position="319"/>
        <end position="339"/>
    </location>
</feature>
<comment type="caution">
    <text evidence="11">The sequence shown here is derived from an EMBL/GenBank/DDBJ whole genome shotgun (WGS) entry which is preliminary data.</text>
</comment>
<evidence type="ECO:0000256" key="8">
    <source>
        <dbReference type="RuleBase" id="RU362002"/>
    </source>
</evidence>
<protein>
    <recommendedName>
        <fullName evidence="8">Ammonium transporter</fullName>
    </recommendedName>
</protein>
<feature type="transmembrane region" description="Helical" evidence="8">
    <location>
        <begin position="57"/>
        <end position="77"/>
    </location>
</feature>
<dbReference type="EMBL" id="MTYJ01000303">
    <property type="protein sequence ID" value="OWA53099.1"/>
    <property type="molecule type" value="Genomic_DNA"/>
</dbReference>
<name>A0A9X6NH10_HYPEX</name>
<feature type="region of interest" description="Disordered" evidence="9">
    <location>
        <begin position="515"/>
        <end position="562"/>
    </location>
</feature>
<accession>A0A9X6NH10</accession>
<evidence type="ECO:0000256" key="5">
    <source>
        <dbReference type="ARBA" id="ARBA00022989"/>
    </source>
</evidence>
<feature type="transmembrane region" description="Helical" evidence="8">
    <location>
        <begin position="396"/>
        <end position="421"/>
    </location>
</feature>
<feature type="transmembrane region" description="Helical" evidence="8">
    <location>
        <begin position="267"/>
        <end position="288"/>
    </location>
</feature>
<dbReference type="GO" id="GO:0005886">
    <property type="term" value="C:plasma membrane"/>
    <property type="evidence" value="ECO:0007669"/>
    <property type="project" value="UniProtKB-SubCell"/>
</dbReference>
<feature type="transmembrane region" description="Helical" evidence="8">
    <location>
        <begin position="295"/>
        <end position="313"/>
    </location>
</feature>
<evidence type="ECO:0000313" key="11">
    <source>
        <dbReference type="EMBL" id="OWA53099.1"/>
    </source>
</evidence>
<sequence>MGNSNSSNVTVTYVEPVDTGSPSTGFITWGAGMVFFMTPGLALFYSGLSKHNNALSLMMLCMLAMAVVTVQFFLYGFSLAFSESGGPFIGDFKMGALNTLGSHSFPHTSPQIPSIAFMVYQMQFATLTAALIFGSVPERTRFVPAMIFTVFWTTFVYDFVAYWTWADRGWIRNFSCIGDIYTAMATTNSSSPSAVPCQIGGYDFAGGGPVHIASGFAGLAYCLVLGKRKHIHVEHHSLVNVMFGTGILWFGWLAFNGGSEGAANTRAAMASTNTTIAAACGALTWIWFDFIWTRKLSALSFCSGAVAGLVGITPAAGFVAPWAAIVIGFLTALACNSWCRVKKHIGFDDSFDAFSVHGCGGFIGNILTGIFAQKWVGKLDGTDYPGGWLEGNWIQVGYQLGGSTAIAVWSFTISGILCLIINKIPYLHLRQTETDEALGGDFVEMGEVGYMLVISEPEGEILDDEHAFNLGTRHDGKRISMGDALHHNSDARSSVGSKKTGSSFDILKRPHINRVRGNDSEVSMSSFTDSASAHQEKGASTRQNGHGHSHGVVNFAADVDRL</sequence>
<evidence type="ECO:0000256" key="6">
    <source>
        <dbReference type="ARBA" id="ARBA00023136"/>
    </source>
</evidence>
<dbReference type="NCBIfam" id="TIGR00836">
    <property type="entry name" value="amt"/>
    <property type="match status" value="1"/>
</dbReference>
<evidence type="ECO:0000256" key="1">
    <source>
        <dbReference type="ARBA" id="ARBA00004141"/>
    </source>
</evidence>
<dbReference type="InterPro" id="IPR024041">
    <property type="entry name" value="NH4_transpt_AmtB-like_dom"/>
</dbReference>